<protein>
    <submittedName>
        <fullName evidence="2">Uncharacterized protein</fullName>
    </submittedName>
</protein>
<name>A0ABD0JKV5_9CAEN</name>
<reference evidence="2 3" key="1">
    <citation type="journal article" date="2023" name="Sci. Data">
        <title>Genome assembly of the Korean intertidal mud-creeper Batillaria attramentaria.</title>
        <authorList>
            <person name="Patra A.K."/>
            <person name="Ho P.T."/>
            <person name="Jun S."/>
            <person name="Lee S.J."/>
            <person name="Kim Y."/>
            <person name="Won Y.J."/>
        </authorList>
    </citation>
    <scope>NUCLEOTIDE SEQUENCE [LARGE SCALE GENOMIC DNA]</scope>
    <source>
        <strain evidence="2">Wonlab-2016</strain>
    </source>
</reference>
<proteinExistence type="predicted"/>
<dbReference type="Proteomes" id="UP001519460">
    <property type="component" value="Unassembled WGS sequence"/>
</dbReference>
<evidence type="ECO:0000256" key="1">
    <source>
        <dbReference type="SAM" id="MobiDB-lite"/>
    </source>
</evidence>
<evidence type="ECO:0000313" key="3">
    <source>
        <dbReference type="Proteomes" id="UP001519460"/>
    </source>
</evidence>
<sequence>MGRGKKKRGQNGGSTDSDSSFNTSGVTDRVCQSVKKQKQLPPAAQSGQSDASFVFAEESGPELPNAEGNDRQLKGNNLVMDGVDGLASPTLPAPVTNEQLMLQLQANGREISRLTDVETSAARDLANVALRRADELDQYIRRNNMRIYGVGEEGEDKDPALCESKIMDIIHNKLGLKDVSPRDIEAVHRLGKEPKRRATAGETVSPRGIIVRCVSRKTRDNILYRRKKLKNSGVSMVEDLTQTNYHLLQRVKEYDLCKSAWTKNGKVMMESKTGRVTWIKCLADLTDDKIHSYLSSAPRQPR</sequence>
<keyword evidence="3" id="KW-1185">Reference proteome</keyword>
<feature type="compositionally biased region" description="Polar residues" evidence="1">
    <location>
        <begin position="13"/>
        <end position="26"/>
    </location>
</feature>
<feature type="non-terminal residue" evidence="2">
    <location>
        <position position="302"/>
    </location>
</feature>
<organism evidence="2 3">
    <name type="scientific">Batillaria attramentaria</name>
    <dbReference type="NCBI Taxonomy" id="370345"/>
    <lineage>
        <taxon>Eukaryota</taxon>
        <taxon>Metazoa</taxon>
        <taxon>Spiralia</taxon>
        <taxon>Lophotrochozoa</taxon>
        <taxon>Mollusca</taxon>
        <taxon>Gastropoda</taxon>
        <taxon>Caenogastropoda</taxon>
        <taxon>Sorbeoconcha</taxon>
        <taxon>Cerithioidea</taxon>
        <taxon>Batillariidae</taxon>
        <taxon>Batillaria</taxon>
    </lineage>
</organism>
<feature type="region of interest" description="Disordered" evidence="1">
    <location>
        <begin position="1"/>
        <end position="76"/>
    </location>
</feature>
<evidence type="ECO:0000313" key="2">
    <source>
        <dbReference type="EMBL" id="KAK7475082.1"/>
    </source>
</evidence>
<gene>
    <name evidence="2" type="ORF">BaRGS_00033695</name>
</gene>
<accession>A0ABD0JKV5</accession>
<dbReference type="Gene3D" id="3.30.70.1820">
    <property type="entry name" value="L1 transposable element, RRM domain"/>
    <property type="match status" value="1"/>
</dbReference>
<dbReference type="EMBL" id="JACVVK020000416">
    <property type="protein sequence ID" value="KAK7475082.1"/>
    <property type="molecule type" value="Genomic_DNA"/>
</dbReference>
<comment type="caution">
    <text evidence="2">The sequence shown here is derived from an EMBL/GenBank/DDBJ whole genome shotgun (WGS) entry which is preliminary data.</text>
</comment>
<dbReference type="AlphaFoldDB" id="A0ABD0JKV5"/>